<name>A0A7C5EPR7_9BACT</name>
<accession>A0A7C5EPR7</accession>
<protein>
    <submittedName>
        <fullName evidence="1">Copper chaperone</fullName>
    </submittedName>
</protein>
<dbReference type="CDD" id="cd00371">
    <property type="entry name" value="HMA"/>
    <property type="match status" value="1"/>
</dbReference>
<dbReference type="Gene3D" id="3.30.70.100">
    <property type="match status" value="1"/>
</dbReference>
<dbReference type="AlphaFoldDB" id="A0A7C5EPR7"/>
<dbReference type="InterPro" id="IPR036163">
    <property type="entry name" value="HMA_dom_sf"/>
</dbReference>
<organism evidence="1">
    <name type="scientific">Desulfobacca acetoxidans</name>
    <dbReference type="NCBI Taxonomy" id="60893"/>
    <lineage>
        <taxon>Bacteria</taxon>
        <taxon>Pseudomonadati</taxon>
        <taxon>Thermodesulfobacteriota</taxon>
        <taxon>Desulfobaccia</taxon>
        <taxon>Desulfobaccales</taxon>
        <taxon>Desulfobaccaceae</taxon>
        <taxon>Desulfobacca</taxon>
    </lineage>
</organism>
<gene>
    <name evidence="1" type="ORF">ENW48_06540</name>
</gene>
<dbReference type="InterPro" id="IPR006121">
    <property type="entry name" value="HMA_dom"/>
</dbReference>
<reference evidence="1" key="1">
    <citation type="journal article" date="2020" name="mSystems">
        <title>Genome- and Community-Level Interaction Insights into Carbon Utilization and Element Cycling Functions of Hydrothermarchaeota in Hydrothermal Sediment.</title>
        <authorList>
            <person name="Zhou Z."/>
            <person name="Liu Y."/>
            <person name="Xu W."/>
            <person name="Pan J."/>
            <person name="Luo Z.H."/>
            <person name="Li M."/>
        </authorList>
    </citation>
    <scope>NUCLEOTIDE SEQUENCE [LARGE SCALE GENOMIC DNA]</scope>
    <source>
        <strain evidence="1">SpSt-853</strain>
    </source>
</reference>
<comment type="caution">
    <text evidence="1">The sequence shown here is derived from an EMBL/GenBank/DDBJ whole genome shotgun (WGS) entry which is preliminary data.</text>
</comment>
<dbReference type="EMBL" id="DTKJ01000044">
    <property type="protein sequence ID" value="HGZ11861.1"/>
    <property type="molecule type" value="Genomic_DNA"/>
</dbReference>
<evidence type="ECO:0000313" key="1">
    <source>
        <dbReference type="EMBL" id="HGZ11861.1"/>
    </source>
</evidence>
<dbReference type="SUPFAM" id="SSF55008">
    <property type="entry name" value="HMA, heavy metal-associated domain"/>
    <property type="match status" value="1"/>
</dbReference>
<proteinExistence type="predicted"/>
<dbReference type="GO" id="GO:0046872">
    <property type="term" value="F:metal ion binding"/>
    <property type="evidence" value="ECO:0007669"/>
    <property type="project" value="InterPro"/>
</dbReference>
<sequence length="64" mass="7210">MGCPDAVCAEIRNIPGVARVEFDQETRLFSVNFHPRFVTPEQIFAAVWQAGKKMGKEYLPQAVD</sequence>